<organism evidence="8">
    <name type="scientific">Leptolyngbya sp. NK1-12</name>
    <dbReference type="NCBI Taxonomy" id="2547451"/>
    <lineage>
        <taxon>Bacteria</taxon>
        <taxon>Bacillati</taxon>
        <taxon>Cyanobacteriota</taxon>
        <taxon>Cyanophyceae</taxon>
        <taxon>Leptolyngbyales</taxon>
        <taxon>Leptolyngbyaceae</taxon>
        <taxon>Leptolyngbya group</taxon>
        <taxon>Leptolyngbya</taxon>
    </lineage>
</organism>
<dbReference type="GO" id="GO:0005886">
    <property type="term" value="C:plasma membrane"/>
    <property type="evidence" value="ECO:0007669"/>
    <property type="project" value="TreeGrafter"/>
</dbReference>
<dbReference type="EMBL" id="CP053586">
    <property type="protein sequence ID" value="WNZ23194.1"/>
    <property type="molecule type" value="Genomic_DNA"/>
</dbReference>
<evidence type="ECO:0000313" key="8">
    <source>
        <dbReference type="EMBL" id="WNZ23194.1"/>
    </source>
</evidence>
<evidence type="ECO:0000256" key="7">
    <source>
        <dbReference type="SAM" id="Phobius"/>
    </source>
</evidence>
<feature type="transmembrane region" description="Helical" evidence="7">
    <location>
        <begin position="586"/>
        <end position="606"/>
    </location>
</feature>
<dbReference type="CDD" id="cd06421">
    <property type="entry name" value="CESA_CelA_like"/>
    <property type="match status" value="1"/>
</dbReference>
<proteinExistence type="predicted"/>
<accession>A0AA96WDH4</accession>
<evidence type="ECO:0000256" key="5">
    <source>
        <dbReference type="ARBA" id="ARBA00022989"/>
    </source>
</evidence>
<evidence type="ECO:0000256" key="1">
    <source>
        <dbReference type="ARBA" id="ARBA00004141"/>
    </source>
</evidence>
<keyword evidence="6 7" id="KW-0472">Membrane</keyword>
<dbReference type="InterPro" id="IPR029044">
    <property type="entry name" value="Nucleotide-diphossugar_trans"/>
</dbReference>
<evidence type="ECO:0000256" key="4">
    <source>
        <dbReference type="ARBA" id="ARBA00022692"/>
    </source>
</evidence>
<feature type="transmembrane region" description="Helical" evidence="7">
    <location>
        <begin position="22"/>
        <end position="44"/>
    </location>
</feature>
<feature type="transmembrane region" description="Helical" evidence="7">
    <location>
        <begin position="131"/>
        <end position="156"/>
    </location>
</feature>
<evidence type="ECO:0000256" key="2">
    <source>
        <dbReference type="ARBA" id="ARBA00022676"/>
    </source>
</evidence>
<evidence type="ECO:0000256" key="6">
    <source>
        <dbReference type="ARBA" id="ARBA00023136"/>
    </source>
</evidence>
<protein>
    <submittedName>
        <fullName evidence="8">Glycosyltransferase</fullName>
    </submittedName>
</protein>
<name>A0AA96WDH4_9CYAN</name>
<keyword evidence="3" id="KW-0808">Transferase</keyword>
<dbReference type="PRINTS" id="PR01439">
    <property type="entry name" value="CELLSNTHASEA"/>
</dbReference>
<evidence type="ECO:0000256" key="3">
    <source>
        <dbReference type="ARBA" id="ARBA00022679"/>
    </source>
</evidence>
<feature type="transmembrane region" description="Helical" evidence="7">
    <location>
        <begin position="64"/>
        <end position="88"/>
    </location>
</feature>
<gene>
    <name evidence="8" type="ORF">HJG54_10220</name>
</gene>
<dbReference type="RefSeq" id="WP_316434793.1">
    <property type="nucleotide sequence ID" value="NZ_CP053586.1"/>
</dbReference>
<sequence length="772" mass="87068">MTTSVNQSVQATRQKQFFRPQVATLVLLGVVALSGAIVAAWFTGQGTISRIFQQLNELQNRPPLWLEVPMVAGEYLLFPTVILFLLVLIVMKVSPQPQTWSRFVVVGILLALTVRYLLWRSLSTLNVSTPLAGVFSIGLFLLELLMLTSSTIQLFLMLRVRDRRREADWLAMDVEEGRYTPTVDVLIPTYNEPVFILRRTVVGCQAMTYAYKQIYLLDDTRRPEVKALADELGCHYLTRPDNRFAKAGNLNHAIHQTSSDLIVVFDADFVPTTNFLTRTIGFFQDPQVALVQTPQSFYNPDPIARNLGLENVLTPEEEVFYRQIQPIRDGAGSVICSGTSFVVRRSALEAMGGFVTDSLSEDYFTGIRLSAQGYRLVYLDEKLSAGLAAENIAAHAIQRLRWARGTLQAFFIKSNPLTIRGLNPIQRLAHLEGLLHWFTSISRVGFLLMPLAYSFLGVIPLRATAAELLYFFLPYYLVQLAVFSWLNYRSRSALLSDIYSLVLCFPLALTVIQVMLNPFARGFKVTPKGTASNRYSFNWNLAWPLLMLFVVTAISLWVNFGMCMIKGAWMDTVPPEVASQFKGIGLGWIWSSYNLIMLGIALLILLDVPRPSPYEWFDLRRTVKLWPVTPAGEPEQVFWGVTTMISEVGTEVALTQAGFPTIHLEANFSDSGTAETIPVRVEILEHHLSISGQATQTGLNGEFPTVRIMFDPLDTMQQRQLIEMLFCRPGQWKKRYTPGEIQSLLLLFRILLRPRVLFDRHVDVSAVSVAQI</sequence>
<feature type="transmembrane region" description="Helical" evidence="7">
    <location>
        <begin position="468"/>
        <end position="486"/>
    </location>
</feature>
<dbReference type="PANTHER" id="PTHR43867">
    <property type="entry name" value="CELLULOSE SYNTHASE CATALYTIC SUBUNIT A [UDP-FORMING]"/>
    <property type="match status" value="1"/>
</dbReference>
<feature type="transmembrane region" description="Helical" evidence="7">
    <location>
        <begin position="541"/>
        <end position="565"/>
    </location>
</feature>
<keyword evidence="4 7" id="KW-0812">Transmembrane</keyword>
<dbReference type="GO" id="GO:0035438">
    <property type="term" value="F:cyclic-di-GMP binding"/>
    <property type="evidence" value="ECO:0007669"/>
    <property type="project" value="InterPro"/>
</dbReference>
<reference evidence="8" key="1">
    <citation type="submission" date="2020-05" db="EMBL/GenBank/DDBJ databases">
        <authorList>
            <person name="Zhu T."/>
            <person name="Keshari N."/>
            <person name="Lu X."/>
        </authorList>
    </citation>
    <scope>NUCLEOTIDE SEQUENCE</scope>
    <source>
        <strain evidence="8">NK1-12</strain>
    </source>
</reference>
<dbReference type="Gene3D" id="3.90.550.10">
    <property type="entry name" value="Spore Coat Polysaccharide Biosynthesis Protein SpsA, Chain A"/>
    <property type="match status" value="1"/>
</dbReference>
<dbReference type="SUPFAM" id="SSF53448">
    <property type="entry name" value="Nucleotide-diphospho-sugar transferases"/>
    <property type="match status" value="1"/>
</dbReference>
<comment type="subcellular location">
    <subcellularLocation>
        <location evidence="1">Membrane</location>
        <topology evidence="1">Multi-pass membrane protein</topology>
    </subcellularLocation>
</comment>
<dbReference type="GO" id="GO:0016759">
    <property type="term" value="F:cellulose synthase activity"/>
    <property type="evidence" value="ECO:0007669"/>
    <property type="project" value="InterPro"/>
</dbReference>
<dbReference type="AlphaFoldDB" id="A0AA96WDH4"/>
<dbReference type="InterPro" id="IPR003919">
    <property type="entry name" value="Cell_synth_A"/>
</dbReference>
<dbReference type="GO" id="GO:0006011">
    <property type="term" value="P:UDP-alpha-D-glucose metabolic process"/>
    <property type="evidence" value="ECO:0007669"/>
    <property type="project" value="InterPro"/>
</dbReference>
<keyword evidence="2" id="KW-0328">Glycosyltransferase</keyword>
<keyword evidence="5 7" id="KW-1133">Transmembrane helix</keyword>
<feature type="transmembrane region" description="Helical" evidence="7">
    <location>
        <begin position="434"/>
        <end position="456"/>
    </location>
</feature>
<feature type="transmembrane region" description="Helical" evidence="7">
    <location>
        <begin position="100"/>
        <end position="119"/>
    </location>
</feature>
<dbReference type="InterPro" id="IPR050321">
    <property type="entry name" value="Glycosyltr_2/OpgH_subfam"/>
</dbReference>
<dbReference type="PANTHER" id="PTHR43867:SF2">
    <property type="entry name" value="CELLULOSE SYNTHASE CATALYTIC SUBUNIT A [UDP-FORMING]"/>
    <property type="match status" value="1"/>
</dbReference>
<feature type="transmembrane region" description="Helical" evidence="7">
    <location>
        <begin position="498"/>
        <end position="516"/>
    </location>
</feature>
<dbReference type="Pfam" id="PF13641">
    <property type="entry name" value="Glyco_tranf_2_3"/>
    <property type="match status" value="1"/>
</dbReference>